<reference evidence="1" key="2">
    <citation type="submission" date="2023-05" db="EMBL/GenBank/DDBJ databases">
        <authorList>
            <person name="Fouks B."/>
        </authorList>
    </citation>
    <scope>NUCLEOTIDE SEQUENCE</scope>
    <source>
        <strain evidence="1">Stay&amp;Tobe</strain>
        <tissue evidence="1">Testes</tissue>
    </source>
</reference>
<organism evidence="1 2">
    <name type="scientific">Diploptera punctata</name>
    <name type="common">Pacific beetle cockroach</name>
    <dbReference type="NCBI Taxonomy" id="6984"/>
    <lineage>
        <taxon>Eukaryota</taxon>
        <taxon>Metazoa</taxon>
        <taxon>Ecdysozoa</taxon>
        <taxon>Arthropoda</taxon>
        <taxon>Hexapoda</taxon>
        <taxon>Insecta</taxon>
        <taxon>Pterygota</taxon>
        <taxon>Neoptera</taxon>
        <taxon>Polyneoptera</taxon>
        <taxon>Dictyoptera</taxon>
        <taxon>Blattodea</taxon>
        <taxon>Blaberoidea</taxon>
        <taxon>Blaberidae</taxon>
        <taxon>Diplopterinae</taxon>
        <taxon>Diploptera</taxon>
    </lineage>
</organism>
<comment type="caution">
    <text evidence="1">The sequence shown here is derived from an EMBL/GenBank/DDBJ whole genome shotgun (WGS) entry which is preliminary data.</text>
</comment>
<keyword evidence="2" id="KW-1185">Reference proteome</keyword>
<proteinExistence type="predicted"/>
<evidence type="ECO:0000313" key="2">
    <source>
        <dbReference type="Proteomes" id="UP001233999"/>
    </source>
</evidence>
<gene>
    <name evidence="1" type="ORF">L9F63_016915</name>
</gene>
<dbReference type="Proteomes" id="UP001233999">
    <property type="component" value="Unassembled WGS sequence"/>
</dbReference>
<feature type="non-terminal residue" evidence="1">
    <location>
        <position position="58"/>
    </location>
</feature>
<reference evidence="1" key="1">
    <citation type="journal article" date="2023" name="IScience">
        <title>Live-bearing cockroach genome reveals convergent evolutionary mechanisms linked to viviparity in insects and beyond.</title>
        <authorList>
            <person name="Fouks B."/>
            <person name="Harrison M.C."/>
            <person name="Mikhailova A.A."/>
            <person name="Marchal E."/>
            <person name="English S."/>
            <person name="Carruthers M."/>
            <person name="Jennings E.C."/>
            <person name="Chiamaka E.L."/>
            <person name="Frigard R.A."/>
            <person name="Pippel M."/>
            <person name="Attardo G.M."/>
            <person name="Benoit J.B."/>
            <person name="Bornberg-Bauer E."/>
            <person name="Tobe S.S."/>
        </authorList>
    </citation>
    <scope>NUCLEOTIDE SEQUENCE</scope>
    <source>
        <strain evidence="1">Stay&amp;Tobe</strain>
    </source>
</reference>
<protein>
    <submittedName>
        <fullName evidence="1">Uncharacterized protein</fullName>
    </submittedName>
</protein>
<dbReference type="AlphaFoldDB" id="A0AAD7ZZW8"/>
<name>A0AAD7ZZW8_DIPPU</name>
<sequence>VSERQEFIISNLETLSTTIGRRNSPKGQIKEDIKIKYTHTKREQKCWRCGINRAGENC</sequence>
<accession>A0AAD7ZZW8</accession>
<feature type="non-terminal residue" evidence="1">
    <location>
        <position position="1"/>
    </location>
</feature>
<dbReference type="EMBL" id="JASPKZ010004580">
    <property type="protein sequence ID" value="KAJ9589969.1"/>
    <property type="molecule type" value="Genomic_DNA"/>
</dbReference>
<evidence type="ECO:0000313" key="1">
    <source>
        <dbReference type="EMBL" id="KAJ9589969.1"/>
    </source>
</evidence>